<accession>A0A9D4WEJ7</accession>
<protein>
    <submittedName>
        <fullName evidence="1">Uncharacterized protein</fullName>
    </submittedName>
</protein>
<name>A0A9D4WEJ7_PEA</name>
<dbReference type="EMBL" id="JAMSHJ010000006">
    <property type="protein sequence ID" value="KAI5400661.1"/>
    <property type="molecule type" value="Genomic_DNA"/>
</dbReference>
<dbReference type="AlphaFoldDB" id="A0A9D4WEJ7"/>
<organism evidence="1 2">
    <name type="scientific">Pisum sativum</name>
    <name type="common">Garden pea</name>
    <name type="synonym">Lathyrus oleraceus</name>
    <dbReference type="NCBI Taxonomy" id="3888"/>
    <lineage>
        <taxon>Eukaryota</taxon>
        <taxon>Viridiplantae</taxon>
        <taxon>Streptophyta</taxon>
        <taxon>Embryophyta</taxon>
        <taxon>Tracheophyta</taxon>
        <taxon>Spermatophyta</taxon>
        <taxon>Magnoliopsida</taxon>
        <taxon>eudicotyledons</taxon>
        <taxon>Gunneridae</taxon>
        <taxon>Pentapetalae</taxon>
        <taxon>rosids</taxon>
        <taxon>fabids</taxon>
        <taxon>Fabales</taxon>
        <taxon>Fabaceae</taxon>
        <taxon>Papilionoideae</taxon>
        <taxon>50 kb inversion clade</taxon>
        <taxon>NPAAA clade</taxon>
        <taxon>Hologalegina</taxon>
        <taxon>IRL clade</taxon>
        <taxon>Fabeae</taxon>
        <taxon>Lathyrus</taxon>
    </lineage>
</organism>
<keyword evidence="2" id="KW-1185">Reference proteome</keyword>
<proteinExistence type="predicted"/>
<comment type="caution">
    <text evidence="1">The sequence shown here is derived from an EMBL/GenBank/DDBJ whole genome shotgun (WGS) entry which is preliminary data.</text>
</comment>
<sequence>MVVVDLDALPKALTYFLYHTLYINRNGSGLIIMQALDLYYLLNRRVVNIGRIIVADMDEMDQSQTKKSLGYAIIILILCRKAGVPEFTDGRMEHRDRMSMFCFMHDFCAHTGFPGRYLAHQVDTWGVSQCFRDRFSGDPLTPFYDLYQYPGMDTPILLGGPVQHHQ</sequence>
<reference evidence="1 2" key="1">
    <citation type="journal article" date="2022" name="Nat. Genet.">
        <title>Improved pea reference genome and pan-genome highlight genomic features and evolutionary characteristics.</title>
        <authorList>
            <person name="Yang T."/>
            <person name="Liu R."/>
            <person name="Luo Y."/>
            <person name="Hu S."/>
            <person name="Wang D."/>
            <person name="Wang C."/>
            <person name="Pandey M.K."/>
            <person name="Ge S."/>
            <person name="Xu Q."/>
            <person name="Li N."/>
            <person name="Li G."/>
            <person name="Huang Y."/>
            <person name="Saxena R.K."/>
            <person name="Ji Y."/>
            <person name="Li M."/>
            <person name="Yan X."/>
            <person name="He Y."/>
            <person name="Liu Y."/>
            <person name="Wang X."/>
            <person name="Xiang C."/>
            <person name="Varshney R.K."/>
            <person name="Ding H."/>
            <person name="Gao S."/>
            <person name="Zong X."/>
        </authorList>
    </citation>
    <scope>NUCLEOTIDE SEQUENCE [LARGE SCALE GENOMIC DNA]</scope>
    <source>
        <strain evidence="1 2">cv. Zhongwan 6</strain>
    </source>
</reference>
<gene>
    <name evidence="1" type="ORF">KIW84_065519</name>
</gene>
<evidence type="ECO:0000313" key="2">
    <source>
        <dbReference type="Proteomes" id="UP001058974"/>
    </source>
</evidence>
<evidence type="ECO:0000313" key="1">
    <source>
        <dbReference type="EMBL" id="KAI5400661.1"/>
    </source>
</evidence>
<dbReference type="Proteomes" id="UP001058974">
    <property type="component" value="Chromosome 6"/>
</dbReference>
<dbReference type="Gramene" id="Psat06G0551900-T1">
    <property type="protein sequence ID" value="KAI5400661.1"/>
    <property type="gene ID" value="KIW84_065519"/>
</dbReference>